<comment type="caution">
    <text evidence="7">The sequence shown here is derived from an EMBL/GenBank/DDBJ whole genome shotgun (WGS) entry which is preliminary data.</text>
</comment>
<comment type="similarity">
    <text evidence="2">Belongs to the NADH:flavin oxidoreductase/NADH oxidase family.</text>
</comment>
<evidence type="ECO:0000256" key="1">
    <source>
        <dbReference type="ARBA" id="ARBA00001917"/>
    </source>
</evidence>
<evidence type="ECO:0000256" key="5">
    <source>
        <dbReference type="ARBA" id="ARBA00022857"/>
    </source>
</evidence>
<evidence type="ECO:0000256" key="4">
    <source>
        <dbReference type="ARBA" id="ARBA00022643"/>
    </source>
</evidence>
<dbReference type="PANTHER" id="PTHR22893:SF91">
    <property type="entry name" value="NADPH DEHYDROGENASE 2-RELATED"/>
    <property type="match status" value="1"/>
</dbReference>
<protein>
    <submittedName>
        <fullName evidence="7">12-oxophytodienoate reductase 1</fullName>
        <ecNumber evidence="7">1.3.1.42</ecNumber>
    </submittedName>
</protein>
<sequence>MAAMDNPLVSPYKMGNFNLSHRVVLAPLTRQRSYNHVPQPHAALYYSQRASKGGLLISEGTVISQSSQWYPNIPGIWTKEQVQAWKPIVDAVHAKGAIFFSQIAHVGRVHDPEFQPNGQDLISSTDKPLTPQIQSNGIGVAQFKPPRRLKTEEIPHVVNDFRVAARNAIEAGN</sequence>
<keyword evidence="4" id="KW-0288">FMN</keyword>
<keyword evidence="3" id="KW-0285">Flavoprotein</keyword>
<feature type="domain" description="NADH:flavin oxidoreductase/NADH oxidase N-terminal" evidence="6">
    <location>
        <begin position="8"/>
        <end position="172"/>
    </location>
</feature>
<proteinExistence type="inferred from homology"/>
<dbReference type="InterPro" id="IPR001155">
    <property type="entry name" value="OxRdtase_FMN_N"/>
</dbReference>
<dbReference type="InterPro" id="IPR045247">
    <property type="entry name" value="Oye-like"/>
</dbReference>
<dbReference type="Proteomes" id="UP001341840">
    <property type="component" value="Unassembled WGS sequence"/>
</dbReference>
<keyword evidence="5" id="KW-0521">NADP</keyword>
<comment type="cofactor">
    <cofactor evidence="1">
        <name>FMN</name>
        <dbReference type="ChEBI" id="CHEBI:58210"/>
    </cofactor>
</comment>
<keyword evidence="8" id="KW-1185">Reference proteome</keyword>
<dbReference type="GO" id="GO:0016629">
    <property type="term" value="F:12-oxophytodienoate reductase activity"/>
    <property type="evidence" value="ECO:0007669"/>
    <property type="project" value="UniProtKB-EC"/>
</dbReference>
<dbReference type="SUPFAM" id="SSF51395">
    <property type="entry name" value="FMN-linked oxidoreductases"/>
    <property type="match status" value="1"/>
</dbReference>
<dbReference type="Gene3D" id="3.20.20.70">
    <property type="entry name" value="Aldolase class I"/>
    <property type="match status" value="1"/>
</dbReference>
<evidence type="ECO:0000256" key="3">
    <source>
        <dbReference type="ARBA" id="ARBA00022630"/>
    </source>
</evidence>
<keyword evidence="7" id="KW-0560">Oxidoreductase</keyword>
<evidence type="ECO:0000256" key="2">
    <source>
        <dbReference type="ARBA" id="ARBA00005979"/>
    </source>
</evidence>
<dbReference type="Pfam" id="PF00724">
    <property type="entry name" value="Oxidored_FMN"/>
    <property type="match status" value="1"/>
</dbReference>
<dbReference type="PANTHER" id="PTHR22893">
    <property type="entry name" value="NADH OXIDOREDUCTASE-RELATED"/>
    <property type="match status" value="1"/>
</dbReference>
<name>A0ABU6VL65_9FABA</name>
<evidence type="ECO:0000313" key="8">
    <source>
        <dbReference type="Proteomes" id="UP001341840"/>
    </source>
</evidence>
<accession>A0ABU6VL65</accession>
<gene>
    <name evidence="7" type="primary">OPR1_17</name>
    <name evidence="7" type="ORF">PIB30_118408</name>
</gene>
<evidence type="ECO:0000259" key="6">
    <source>
        <dbReference type="Pfam" id="PF00724"/>
    </source>
</evidence>
<dbReference type="EMBL" id="JASCZI010151538">
    <property type="protein sequence ID" value="MED6173410.1"/>
    <property type="molecule type" value="Genomic_DNA"/>
</dbReference>
<reference evidence="7 8" key="1">
    <citation type="journal article" date="2023" name="Plants (Basel)">
        <title>Bridging the Gap: Combining Genomics and Transcriptomics Approaches to Understand Stylosanthes scabra, an Orphan Legume from the Brazilian Caatinga.</title>
        <authorList>
            <person name="Ferreira-Neto J.R.C."/>
            <person name="da Silva M.D."/>
            <person name="Binneck E."/>
            <person name="de Melo N.F."/>
            <person name="da Silva R.H."/>
            <person name="de Melo A.L.T.M."/>
            <person name="Pandolfi V."/>
            <person name="Bustamante F.O."/>
            <person name="Brasileiro-Vidal A.C."/>
            <person name="Benko-Iseppon A.M."/>
        </authorList>
    </citation>
    <scope>NUCLEOTIDE SEQUENCE [LARGE SCALE GENOMIC DNA]</scope>
    <source>
        <tissue evidence="7">Leaves</tissue>
    </source>
</reference>
<organism evidence="7 8">
    <name type="scientific">Stylosanthes scabra</name>
    <dbReference type="NCBI Taxonomy" id="79078"/>
    <lineage>
        <taxon>Eukaryota</taxon>
        <taxon>Viridiplantae</taxon>
        <taxon>Streptophyta</taxon>
        <taxon>Embryophyta</taxon>
        <taxon>Tracheophyta</taxon>
        <taxon>Spermatophyta</taxon>
        <taxon>Magnoliopsida</taxon>
        <taxon>eudicotyledons</taxon>
        <taxon>Gunneridae</taxon>
        <taxon>Pentapetalae</taxon>
        <taxon>rosids</taxon>
        <taxon>fabids</taxon>
        <taxon>Fabales</taxon>
        <taxon>Fabaceae</taxon>
        <taxon>Papilionoideae</taxon>
        <taxon>50 kb inversion clade</taxon>
        <taxon>dalbergioids sensu lato</taxon>
        <taxon>Dalbergieae</taxon>
        <taxon>Pterocarpus clade</taxon>
        <taxon>Stylosanthes</taxon>
    </lineage>
</organism>
<dbReference type="EC" id="1.3.1.42" evidence="7"/>
<dbReference type="InterPro" id="IPR013785">
    <property type="entry name" value="Aldolase_TIM"/>
</dbReference>
<evidence type="ECO:0000313" key="7">
    <source>
        <dbReference type="EMBL" id="MED6173410.1"/>
    </source>
</evidence>